<dbReference type="AlphaFoldDB" id="M5GCZ0"/>
<accession>M5GCZ0</accession>
<dbReference type="OrthoDB" id="5596707at2759"/>
<dbReference type="RefSeq" id="XP_040633404.1">
    <property type="nucleotide sequence ID" value="XM_040774565.1"/>
</dbReference>
<name>M5GCZ0_DACPD</name>
<dbReference type="EMBL" id="JH795855">
    <property type="protein sequence ID" value="EJU06510.1"/>
    <property type="molecule type" value="Genomic_DNA"/>
</dbReference>
<evidence type="ECO:0000313" key="1">
    <source>
        <dbReference type="EMBL" id="EJU06510.1"/>
    </source>
</evidence>
<dbReference type="STRING" id="1858805.M5GCZ0"/>
<evidence type="ECO:0000313" key="2">
    <source>
        <dbReference type="Proteomes" id="UP000030653"/>
    </source>
</evidence>
<feature type="non-terminal residue" evidence="1">
    <location>
        <position position="1"/>
    </location>
</feature>
<reference evidence="1 2" key="1">
    <citation type="journal article" date="2012" name="Science">
        <title>The Paleozoic origin of enzymatic lignin decomposition reconstructed from 31 fungal genomes.</title>
        <authorList>
            <person name="Floudas D."/>
            <person name="Binder M."/>
            <person name="Riley R."/>
            <person name="Barry K."/>
            <person name="Blanchette R.A."/>
            <person name="Henrissat B."/>
            <person name="Martinez A.T."/>
            <person name="Otillar R."/>
            <person name="Spatafora J.W."/>
            <person name="Yadav J.S."/>
            <person name="Aerts A."/>
            <person name="Benoit I."/>
            <person name="Boyd A."/>
            <person name="Carlson A."/>
            <person name="Copeland A."/>
            <person name="Coutinho P.M."/>
            <person name="de Vries R.P."/>
            <person name="Ferreira P."/>
            <person name="Findley K."/>
            <person name="Foster B."/>
            <person name="Gaskell J."/>
            <person name="Glotzer D."/>
            <person name="Gorecki P."/>
            <person name="Heitman J."/>
            <person name="Hesse C."/>
            <person name="Hori C."/>
            <person name="Igarashi K."/>
            <person name="Jurgens J.A."/>
            <person name="Kallen N."/>
            <person name="Kersten P."/>
            <person name="Kohler A."/>
            <person name="Kuees U."/>
            <person name="Kumar T.K.A."/>
            <person name="Kuo A."/>
            <person name="LaButti K."/>
            <person name="Larrondo L.F."/>
            <person name="Lindquist E."/>
            <person name="Ling A."/>
            <person name="Lombard V."/>
            <person name="Lucas S."/>
            <person name="Lundell T."/>
            <person name="Martin R."/>
            <person name="McLaughlin D.J."/>
            <person name="Morgenstern I."/>
            <person name="Morin E."/>
            <person name="Murat C."/>
            <person name="Nagy L.G."/>
            <person name="Nolan M."/>
            <person name="Ohm R.A."/>
            <person name="Patyshakuliyeva A."/>
            <person name="Rokas A."/>
            <person name="Ruiz-Duenas F.J."/>
            <person name="Sabat G."/>
            <person name="Salamov A."/>
            <person name="Samejima M."/>
            <person name="Schmutz J."/>
            <person name="Slot J.C."/>
            <person name="St John F."/>
            <person name="Stenlid J."/>
            <person name="Sun H."/>
            <person name="Sun S."/>
            <person name="Syed K."/>
            <person name="Tsang A."/>
            <person name="Wiebenga A."/>
            <person name="Young D."/>
            <person name="Pisabarro A."/>
            <person name="Eastwood D.C."/>
            <person name="Martin F."/>
            <person name="Cullen D."/>
            <person name="Grigoriev I.V."/>
            <person name="Hibbett D.S."/>
        </authorList>
    </citation>
    <scope>NUCLEOTIDE SEQUENCE [LARGE SCALE GENOMIC DNA]</scope>
    <source>
        <strain evidence="1 2">DJM-731 SS1</strain>
    </source>
</reference>
<dbReference type="HOGENOM" id="CLU_2596507_0_0_1"/>
<protein>
    <submittedName>
        <fullName evidence="1">Uncharacterized protein</fullName>
    </submittedName>
</protein>
<gene>
    <name evidence="1" type="ORF">DACRYDRAFT_44308</name>
</gene>
<organism evidence="1 2">
    <name type="scientific">Dacryopinax primogenitus (strain DJM 731)</name>
    <name type="common">Brown rot fungus</name>
    <dbReference type="NCBI Taxonomy" id="1858805"/>
    <lineage>
        <taxon>Eukaryota</taxon>
        <taxon>Fungi</taxon>
        <taxon>Dikarya</taxon>
        <taxon>Basidiomycota</taxon>
        <taxon>Agaricomycotina</taxon>
        <taxon>Dacrymycetes</taxon>
        <taxon>Dacrymycetales</taxon>
        <taxon>Dacrymycetaceae</taxon>
        <taxon>Dacryopinax</taxon>
    </lineage>
</organism>
<keyword evidence="2" id="KW-1185">Reference proteome</keyword>
<dbReference type="GeneID" id="63689627"/>
<dbReference type="Proteomes" id="UP000030653">
    <property type="component" value="Unassembled WGS sequence"/>
</dbReference>
<proteinExistence type="predicted"/>
<sequence>NLQTTVGNISGLFQVHVATTLPVRLLLGRPFLTLFKCLTQDFEDGYQEITFTCPTKSKTAVVTTCLLNPHVSEDFQESRN</sequence>